<reference evidence="1" key="2">
    <citation type="submission" date="2014-03" db="EMBL/GenBank/DDBJ databases">
        <title>The whipworm genome and dual-species transcriptomics of an intimate host-pathogen interaction.</title>
        <authorList>
            <person name="Foth B.J."/>
            <person name="Tsai I.J."/>
            <person name="Reid A.J."/>
            <person name="Bancroft A.J."/>
            <person name="Nichol S."/>
            <person name="Tracey A."/>
            <person name="Holroyd N."/>
            <person name="Cotton J.A."/>
            <person name="Stanley E.J."/>
            <person name="Zarowiecki M."/>
            <person name="Liu J.Z."/>
            <person name="Huckvale T."/>
            <person name="Cooper P.J."/>
            <person name="Grencis R.K."/>
            <person name="Berriman M."/>
        </authorList>
    </citation>
    <scope>NUCLEOTIDE SEQUENCE [LARGE SCALE GENOMIC DNA]</scope>
</reference>
<keyword evidence="2" id="KW-1185">Reference proteome</keyword>
<evidence type="ECO:0000313" key="2">
    <source>
        <dbReference type="Proteomes" id="UP000030665"/>
    </source>
</evidence>
<proteinExistence type="predicted"/>
<protein>
    <submittedName>
        <fullName evidence="1">Uncharacterized protein</fullName>
    </submittedName>
</protein>
<dbReference type="Proteomes" id="UP000030665">
    <property type="component" value="Unassembled WGS sequence"/>
</dbReference>
<accession>A0A077Z8A3</accession>
<name>A0A077Z8A3_TRITR</name>
<reference evidence="1" key="1">
    <citation type="submission" date="2014-01" db="EMBL/GenBank/DDBJ databases">
        <authorList>
            <person name="Aslett M."/>
        </authorList>
    </citation>
    <scope>NUCLEOTIDE SEQUENCE</scope>
</reference>
<dbReference type="EMBL" id="HG806041">
    <property type="protein sequence ID" value="CDW56451.1"/>
    <property type="molecule type" value="Genomic_DNA"/>
</dbReference>
<organism evidence="1 2">
    <name type="scientific">Trichuris trichiura</name>
    <name type="common">Whipworm</name>
    <name type="synonym">Trichocephalus trichiurus</name>
    <dbReference type="NCBI Taxonomy" id="36087"/>
    <lineage>
        <taxon>Eukaryota</taxon>
        <taxon>Metazoa</taxon>
        <taxon>Ecdysozoa</taxon>
        <taxon>Nematoda</taxon>
        <taxon>Enoplea</taxon>
        <taxon>Dorylaimia</taxon>
        <taxon>Trichinellida</taxon>
        <taxon>Trichuridae</taxon>
        <taxon>Trichuris</taxon>
    </lineage>
</organism>
<gene>
    <name evidence="1" type="ORF">TTRE_0000473101</name>
</gene>
<sequence length="131" mass="14760">MSDYSSHKFGLRRCLSDSQLPREGVFEPHREFGSTTSLVCYLDNYGSSTEQTANASRADEQWISKNVEQLFDDWSFDSTSDTSSQTVKSDLKCIVKGAASAPVLLFHATNEEREKLSEKVRLQKLPRSKSC</sequence>
<dbReference type="AlphaFoldDB" id="A0A077Z8A3"/>
<evidence type="ECO:0000313" key="1">
    <source>
        <dbReference type="EMBL" id="CDW56451.1"/>
    </source>
</evidence>